<feature type="compositionally biased region" description="Polar residues" evidence="1">
    <location>
        <begin position="18"/>
        <end position="31"/>
    </location>
</feature>
<evidence type="ECO:0000313" key="2">
    <source>
        <dbReference type="EMBL" id="KAF2451381.1"/>
    </source>
</evidence>
<gene>
    <name evidence="2" type="ORF">P171DRAFT_5413</name>
</gene>
<comment type="caution">
    <text evidence="2">The sequence shown here is derived from an EMBL/GenBank/DDBJ whole genome shotgun (WGS) entry which is preliminary data.</text>
</comment>
<feature type="region of interest" description="Disordered" evidence="1">
    <location>
        <begin position="12"/>
        <end position="31"/>
    </location>
</feature>
<protein>
    <submittedName>
        <fullName evidence="2">Uncharacterized protein</fullName>
    </submittedName>
</protein>
<dbReference type="EMBL" id="MU001492">
    <property type="protein sequence ID" value="KAF2451381.1"/>
    <property type="molecule type" value="Genomic_DNA"/>
</dbReference>
<dbReference type="Proteomes" id="UP000799764">
    <property type="component" value="Unassembled WGS sequence"/>
</dbReference>
<reference evidence="2" key="1">
    <citation type="journal article" date="2020" name="Stud. Mycol.">
        <title>101 Dothideomycetes genomes: a test case for predicting lifestyles and emergence of pathogens.</title>
        <authorList>
            <person name="Haridas S."/>
            <person name="Albert R."/>
            <person name="Binder M."/>
            <person name="Bloem J."/>
            <person name="Labutti K."/>
            <person name="Salamov A."/>
            <person name="Andreopoulos B."/>
            <person name="Baker S."/>
            <person name="Barry K."/>
            <person name="Bills G."/>
            <person name="Bluhm B."/>
            <person name="Cannon C."/>
            <person name="Castanera R."/>
            <person name="Culley D."/>
            <person name="Daum C."/>
            <person name="Ezra D."/>
            <person name="Gonzalez J."/>
            <person name="Henrissat B."/>
            <person name="Kuo A."/>
            <person name="Liang C."/>
            <person name="Lipzen A."/>
            <person name="Lutzoni F."/>
            <person name="Magnuson J."/>
            <person name="Mondo S."/>
            <person name="Nolan M."/>
            <person name="Ohm R."/>
            <person name="Pangilinan J."/>
            <person name="Park H.-J."/>
            <person name="Ramirez L."/>
            <person name="Alfaro M."/>
            <person name="Sun H."/>
            <person name="Tritt A."/>
            <person name="Yoshinaga Y."/>
            <person name="Zwiers L.-H."/>
            <person name="Turgeon B."/>
            <person name="Goodwin S."/>
            <person name="Spatafora J."/>
            <person name="Crous P."/>
            <person name="Grigoriev I."/>
        </authorList>
    </citation>
    <scope>NUCLEOTIDE SEQUENCE</scope>
    <source>
        <strain evidence="2">CBS 690.94</strain>
    </source>
</reference>
<evidence type="ECO:0000313" key="3">
    <source>
        <dbReference type="Proteomes" id="UP000799764"/>
    </source>
</evidence>
<sequence length="217" mass="24358">MLAPLIRRVAEHHHRTQSRQSWLSNTNAPPDSSTRGWLRAFFSERNGDPAVVFGPPSRSYLNEECIQWREGIRVCDLTVHYRAREFLSSAHIRDGNQGMSECSRSTVLQVPSRRSNIGEQYVTIPVESIPHMCHAAVMSDLHLRPCPVHRILSLPMMLDSTPGLLGRRLHIFGFQRSGSSGGTRGSHHILSTSASRKTGRTHVKLICRLCAVMELST</sequence>
<organism evidence="2 3">
    <name type="scientific">Karstenula rhodostoma CBS 690.94</name>
    <dbReference type="NCBI Taxonomy" id="1392251"/>
    <lineage>
        <taxon>Eukaryota</taxon>
        <taxon>Fungi</taxon>
        <taxon>Dikarya</taxon>
        <taxon>Ascomycota</taxon>
        <taxon>Pezizomycotina</taxon>
        <taxon>Dothideomycetes</taxon>
        <taxon>Pleosporomycetidae</taxon>
        <taxon>Pleosporales</taxon>
        <taxon>Massarineae</taxon>
        <taxon>Didymosphaeriaceae</taxon>
        <taxon>Karstenula</taxon>
    </lineage>
</organism>
<name>A0A9P4PVU9_9PLEO</name>
<evidence type="ECO:0000256" key="1">
    <source>
        <dbReference type="SAM" id="MobiDB-lite"/>
    </source>
</evidence>
<accession>A0A9P4PVU9</accession>
<proteinExistence type="predicted"/>
<keyword evidence="3" id="KW-1185">Reference proteome</keyword>
<dbReference type="AlphaFoldDB" id="A0A9P4PVU9"/>